<dbReference type="Proteomes" id="UP000002571">
    <property type="component" value="Chromosome 1"/>
</dbReference>
<gene>
    <name evidence="1" type="ordered locus">VEA_002226</name>
</gene>
<name>A0ACA6QJ04_VIBAE</name>
<accession>A0ACA6QJ04</accession>
<organism evidence="1 2">
    <name type="scientific">Vibrio antiquarius (strain Ex25)</name>
    <dbReference type="NCBI Taxonomy" id="150340"/>
    <lineage>
        <taxon>Bacteria</taxon>
        <taxon>Pseudomonadati</taxon>
        <taxon>Pseudomonadota</taxon>
        <taxon>Gammaproteobacteria</taxon>
        <taxon>Vibrionales</taxon>
        <taxon>Vibrionaceae</taxon>
        <taxon>Vibrio</taxon>
        <taxon>Vibrio diabolicus subgroup</taxon>
    </lineage>
</organism>
<protein>
    <submittedName>
        <fullName evidence="1">Uncharacterized protein</fullName>
    </submittedName>
</protein>
<evidence type="ECO:0000313" key="2">
    <source>
        <dbReference type="Proteomes" id="UP000002571"/>
    </source>
</evidence>
<keyword evidence="2" id="KW-1185">Reference proteome</keyword>
<dbReference type="EMBL" id="CP001805">
    <property type="protein sequence ID" value="ACY50389.1"/>
    <property type="molecule type" value="Genomic_DNA"/>
</dbReference>
<evidence type="ECO:0000313" key="1">
    <source>
        <dbReference type="EMBL" id="ACY50389.1"/>
    </source>
</evidence>
<reference evidence="1" key="1">
    <citation type="submission" date="2009-10" db="EMBL/GenBank/DDBJ databases">
        <authorList>
            <consortium name="Los Alamos National Laboratory (LANL)"/>
            <consortium name="National Microbial Pathogen Data Resource (NMPDR)"/>
            <person name="Munk A.C."/>
            <person name="Tapia R."/>
            <person name="Green L."/>
            <person name="Rogers Y."/>
            <person name="Detter J.C."/>
            <person name="Bruce D."/>
            <person name="Brettin T.S."/>
            <person name="Colwell R."/>
            <person name="Huq A."/>
            <person name="Grim C.J."/>
            <person name="Hasan N.A."/>
            <person name="Vonstein V."/>
            <person name="Bartels D."/>
        </authorList>
    </citation>
    <scope>NUCLEOTIDE SEQUENCE</scope>
    <source>
        <strain evidence="1">EX25</strain>
    </source>
</reference>
<proteinExistence type="predicted"/>
<sequence>MILYKYMSFKAARSIIENSSLGFSCLEDLNDPFECTSFGFEDCSDSVITANTATNACKNRFSRNYGVLSLTRQPLNSLMWSHYGDEHQGVVIGIDVELAGLSDEDACIIPYQYGEIVYSATKPHNSLPTIGTEELMSIGNGIKFNSDTFNLVKRAFLYKSIEWSYEEEVRVVKGISTLPFGYHTGGGRSNAWNKISVAGRPLYCFDIPENAIKEIYLGRHIYKNVSKKEDLTGAELKNILLSWGRKDLKLFKCEPDIHSWNLKAKPFTYQ</sequence>